<accession>A0A3N2DZV5</accession>
<organism evidence="1 2">
    <name type="scientific">Sinobacterium caligoides</name>
    <dbReference type="NCBI Taxonomy" id="933926"/>
    <lineage>
        <taxon>Bacteria</taxon>
        <taxon>Pseudomonadati</taxon>
        <taxon>Pseudomonadota</taxon>
        <taxon>Gammaproteobacteria</taxon>
        <taxon>Cellvibrionales</taxon>
        <taxon>Spongiibacteraceae</taxon>
        <taxon>Sinobacterium</taxon>
    </lineage>
</organism>
<reference evidence="1 2" key="1">
    <citation type="submission" date="2018-11" db="EMBL/GenBank/DDBJ databases">
        <title>Genomic Encyclopedia of Type Strains, Phase IV (KMG-IV): sequencing the most valuable type-strain genomes for metagenomic binning, comparative biology and taxonomic classification.</title>
        <authorList>
            <person name="Goeker M."/>
        </authorList>
    </citation>
    <scope>NUCLEOTIDE SEQUENCE [LARGE SCALE GENOMIC DNA]</scope>
    <source>
        <strain evidence="1 2">DSM 100316</strain>
    </source>
</reference>
<keyword evidence="2" id="KW-1185">Reference proteome</keyword>
<dbReference type="RefSeq" id="WP_123710809.1">
    <property type="nucleotide sequence ID" value="NZ_RKHR01000003.1"/>
</dbReference>
<dbReference type="AlphaFoldDB" id="A0A3N2DZV5"/>
<protein>
    <submittedName>
        <fullName evidence="1">Uncharacterized protein YdgA (DUF945 family)</fullName>
    </submittedName>
</protein>
<dbReference type="EMBL" id="RKHR01000003">
    <property type="protein sequence ID" value="ROS04845.1"/>
    <property type="molecule type" value="Genomic_DNA"/>
</dbReference>
<dbReference type="Pfam" id="PF06097">
    <property type="entry name" value="DUF945"/>
    <property type="match status" value="1"/>
</dbReference>
<gene>
    <name evidence="1" type="ORF">EDC56_0359</name>
</gene>
<evidence type="ECO:0000313" key="1">
    <source>
        <dbReference type="EMBL" id="ROS04845.1"/>
    </source>
</evidence>
<dbReference type="Proteomes" id="UP000275394">
    <property type="component" value="Unassembled WGS sequence"/>
</dbReference>
<comment type="caution">
    <text evidence="1">The sequence shown here is derived from an EMBL/GenBank/DDBJ whole genome shotgun (WGS) entry which is preliminary data.</text>
</comment>
<proteinExistence type="predicted"/>
<dbReference type="OrthoDB" id="6320601at2"/>
<name>A0A3N2DZV5_9GAMM</name>
<evidence type="ECO:0000313" key="2">
    <source>
        <dbReference type="Proteomes" id="UP000275394"/>
    </source>
</evidence>
<sequence length="461" mass="50318">MKTPVIVTSALIVAGLAIAPKFVGNAVENRLEDMVKTLNRSPMLEVSLSDYNKSWFSSDAVINVTFHGEATAGAGEDDFTVKLPLSVAHGPVIFDGAPSLDWVKWHLEVETGEQLKTLLRWDDSQPLYQFSGSVGLLQKIDFSERLLPFEIDSEAGVVKFSGYQGQGEGRGVVQYEGGAESLLIPIEGGSVVAKGLHVNFETELDLDKFVDGKLSNMSANFSLDQLDVGELFALKKLMVDVSSDYDAKTKLADATVAYSAAEVTVAEHTASDLALEIEVKNISDEFNDFYSEQLEQLDDSALEAENMQALLLKSLPLLLKNDPEFNIKKLAVTLPEGSFIGHANLAVKGVNADNIKLEDNAFWLQHTVFDSSFTADKPLAEKIATEFFTAQQANQQQAPQDMAEARQMAQQQASMTLMMLAGQGMLQDLDKTFKIDFSFNKGEVNLNGKAMPLPPGLIPQP</sequence>
<dbReference type="InterPro" id="IPR010352">
    <property type="entry name" value="DUF945"/>
</dbReference>